<evidence type="ECO:0000313" key="1">
    <source>
        <dbReference type="EMBL" id="UVF62574.1"/>
    </source>
</evidence>
<dbReference type="Proteomes" id="UP001157002">
    <property type="component" value="Segment"/>
</dbReference>
<organism evidence="1 2">
    <name type="scientific">Poseidoniales virus YSH_150918</name>
    <dbReference type="NCBI Taxonomy" id="3071324"/>
    <lineage>
        <taxon>Viruses</taxon>
        <taxon>Duplodnaviria</taxon>
        <taxon>Heunggongvirae</taxon>
        <taxon>Uroviricota</taxon>
        <taxon>Caudoviricetes</taxon>
        <taxon>Magrovirales</taxon>
        <taxon>Aoguangviridae</taxon>
        <taxon>Aobingvirus</taxon>
        <taxon>Aobingvirus yangshanense</taxon>
    </lineage>
</organism>
<evidence type="ECO:0000313" key="2">
    <source>
        <dbReference type="Proteomes" id="UP001157002"/>
    </source>
</evidence>
<dbReference type="KEGG" id="vg:80545126"/>
<dbReference type="RefSeq" id="YP_010806165.1">
    <property type="nucleotide sequence ID" value="NC_077214.1"/>
</dbReference>
<dbReference type="GeneID" id="80545126"/>
<accession>A0A976YFC4</accession>
<proteinExistence type="predicted"/>
<name>A0A976YFC4_9CAUD</name>
<reference evidence="1 2" key="1">
    <citation type="submission" date="2022-05" db="EMBL/GenBank/DDBJ databases">
        <title>Diverse viruses of marine archaea discovered using metagenomics.</title>
        <authorList>
            <person name="Zhou Y."/>
        </authorList>
    </citation>
    <scope>NUCLEOTIDE SEQUENCE [LARGE SCALE GENOMIC DNA]</scope>
    <source>
        <strain evidence="1">YSH_150918</strain>
    </source>
</reference>
<keyword evidence="2" id="KW-1185">Reference proteome</keyword>
<sequence>MTEEQSINEEMLAILKALTTKVEELERAVYHKDNLLMKSGYVVSQSPTPHIANSNPSPVGDIAKMDWKDIHKMVENIGGQ</sequence>
<protein>
    <submittedName>
        <fullName evidence="1">Uncharacterized protein</fullName>
    </submittedName>
</protein>
<dbReference type="EMBL" id="ON649702">
    <property type="protein sequence ID" value="UVF62574.1"/>
    <property type="molecule type" value="Genomic_DNA"/>
</dbReference>